<dbReference type="Proteomes" id="UP000266693">
    <property type="component" value="Unassembled WGS sequence"/>
</dbReference>
<dbReference type="AlphaFoldDB" id="A0A396RKU9"/>
<sequence length="80" mass="8944">MMRIDEEALSLHLEVALAGTAPELLSDLTEADCWRRRIAVADVARHLAERLRCFDIRCEEMGSPHQGHPSLFPHDLGPIG</sequence>
<evidence type="ECO:0000313" key="1">
    <source>
        <dbReference type="EMBL" id="RHW16860.1"/>
    </source>
</evidence>
<dbReference type="RefSeq" id="WP_147414345.1">
    <property type="nucleotide sequence ID" value="NZ_QWLV01000007.1"/>
</dbReference>
<keyword evidence="2" id="KW-1185">Reference proteome</keyword>
<dbReference type="EMBL" id="QWLV01000007">
    <property type="protein sequence ID" value="RHW16860.1"/>
    <property type="molecule type" value="Genomic_DNA"/>
</dbReference>
<name>A0A396RKU9_9SPHN</name>
<dbReference type="OrthoDB" id="7508160at2"/>
<comment type="caution">
    <text evidence="1">The sequence shown here is derived from an EMBL/GenBank/DDBJ whole genome shotgun (WGS) entry which is preliminary data.</text>
</comment>
<accession>A0A396RKU9</accession>
<proteinExistence type="predicted"/>
<evidence type="ECO:0000313" key="2">
    <source>
        <dbReference type="Proteomes" id="UP000266693"/>
    </source>
</evidence>
<organism evidence="1 2">
    <name type="scientific">Sphingomonas gilva</name>
    <dbReference type="NCBI Taxonomy" id="2305907"/>
    <lineage>
        <taxon>Bacteria</taxon>
        <taxon>Pseudomonadati</taxon>
        <taxon>Pseudomonadota</taxon>
        <taxon>Alphaproteobacteria</taxon>
        <taxon>Sphingomonadales</taxon>
        <taxon>Sphingomonadaceae</taxon>
        <taxon>Sphingomonas</taxon>
    </lineage>
</organism>
<gene>
    <name evidence="1" type="ORF">D1610_14210</name>
</gene>
<protein>
    <submittedName>
        <fullName evidence="1">Uncharacterized protein</fullName>
    </submittedName>
</protein>
<reference evidence="1 2" key="1">
    <citation type="submission" date="2018-08" db="EMBL/GenBank/DDBJ databases">
        <title>The multiple taxonomic identification of Sphingomonas gilva.</title>
        <authorList>
            <person name="Zhu D."/>
            <person name="Zheng S."/>
        </authorList>
    </citation>
    <scope>NUCLEOTIDE SEQUENCE [LARGE SCALE GENOMIC DNA]</scope>
    <source>
        <strain evidence="1 2">ZDH117</strain>
    </source>
</reference>